<sequence>MDAQPENQIVTAVLNAISEQRLPAGAKLGEQALSDLFQCNRANVRRALASLAAKHVVELRPNRGAFVIAPSGQEAREIFQARRAIERTIARQAVTRVSDDDITCLRRNIAAETEARTLRDKPTELRLSQQFHMYLARLSGNRILERFLAELTMRSTLILGMYSKEGHSCSNCDDHVGIVDALMARDAELLLRLTDEHLRHLEAELDFDLPPVSSVSLKDQLFGASGR</sequence>
<evidence type="ECO:0000256" key="2">
    <source>
        <dbReference type="ARBA" id="ARBA00023125"/>
    </source>
</evidence>
<dbReference type="SUPFAM" id="SSF46785">
    <property type="entry name" value="Winged helix' DNA-binding domain"/>
    <property type="match status" value="1"/>
</dbReference>
<dbReference type="GO" id="GO:0003677">
    <property type="term" value="F:DNA binding"/>
    <property type="evidence" value="ECO:0007669"/>
    <property type="project" value="UniProtKB-KW"/>
</dbReference>
<keyword evidence="3" id="KW-0804">Transcription</keyword>
<dbReference type="PROSITE" id="PS50949">
    <property type="entry name" value="HTH_GNTR"/>
    <property type="match status" value="1"/>
</dbReference>
<dbReference type="RefSeq" id="WP_090616438.1">
    <property type="nucleotide sequence ID" value="NZ_CP067126.1"/>
</dbReference>
<dbReference type="EMBL" id="FODE01000038">
    <property type="protein sequence ID" value="SEO14283.1"/>
    <property type="molecule type" value="Genomic_DNA"/>
</dbReference>
<dbReference type="InterPro" id="IPR036390">
    <property type="entry name" value="WH_DNA-bd_sf"/>
</dbReference>
<evidence type="ECO:0000313" key="5">
    <source>
        <dbReference type="EMBL" id="SEO14283.1"/>
    </source>
</evidence>
<dbReference type="InterPro" id="IPR008920">
    <property type="entry name" value="TF_FadR/GntR_C"/>
</dbReference>
<dbReference type="Pfam" id="PF00392">
    <property type="entry name" value="GntR"/>
    <property type="match status" value="1"/>
</dbReference>
<keyword evidence="1" id="KW-0805">Transcription regulation</keyword>
<feature type="domain" description="HTH gntR-type" evidence="4">
    <location>
        <begin position="3"/>
        <end position="70"/>
    </location>
</feature>
<dbReference type="InterPro" id="IPR011711">
    <property type="entry name" value="GntR_C"/>
</dbReference>
<evidence type="ECO:0000256" key="1">
    <source>
        <dbReference type="ARBA" id="ARBA00023015"/>
    </source>
</evidence>
<dbReference type="STRING" id="34002.SAMN04489859_10382"/>
<dbReference type="SMART" id="SM00345">
    <property type="entry name" value="HTH_GNTR"/>
    <property type="match status" value="1"/>
</dbReference>
<dbReference type="GO" id="GO:0003700">
    <property type="term" value="F:DNA-binding transcription factor activity"/>
    <property type="evidence" value="ECO:0007669"/>
    <property type="project" value="InterPro"/>
</dbReference>
<evidence type="ECO:0000259" key="4">
    <source>
        <dbReference type="PROSITE" id="PS50949"/>
    </source>
</evidence>
<gene>
    <name evidence="5" type="ORF">SAMN04489859_10382</name>
</gene>
<dbReference type="Pfam" id="PF07729">
    <property type="entry name" value="FCD"/>
    <property type="match status" value="1"/>
</dbReference>
<organism evidence="5 6">
    <name type="scientific">Paracoccus alcaliphilus</name>
    <dbReference type="NCBI Taxonomy" id="34002"/>
    <lineage>
        <taxon>Bacteria</taxon>
        <taxon>Pseudomonadati</taxon>
        <taxon>Pseudomonadota</taxon>
        <taxon>Alphaproteobacteria</taxon>
        <taxon>Rhodobacterales</taxon>
        <taxon>Paracoccaceae</taxon>
        <taxon>Paracoccus</taxon>
    </lineage>
</organism>
<dbReference type="OrthoDB" id="7618373at2"/>
<dbReference type="Gene3D" id="1.10.10.10">
    <property type="entry name" value="Winged helix-like DNA-binding domain superfamily/Winged helix DNA-binding domain"/>
    <property type="match status" value="1"/>
</dbReference>
<dbReference type="SMART" id="SM00895">
    <property type="entry name" value="FCD"/>
    <property type="match status" value="1"/>
</dbReference>
<evidence type="ECO:0000256" key="3">
    <source>
        <dbReference type="ARBA" id="ARBA00023163"/>
    </source>
</evidence>
<dbReference type="Proteomes" id="UP000199054">
    <property type="component" value="Unassembled WGS sequence"/>
</dbReference>
<evidence type="ECO:0000313" key="6">
    <source>
        <dbReference type="Proteomes" id="UP000199054"/>
    </source>
</evidence>
<dbReference type="InterPro" id="IPR036388">
    <property type="entry name" value="WH-like_DNA-bd_sf"/>
</dbReference>
<proteinExistence type="predicted"/>
<keyword evidence="2 5" id="KW-0238">DNA-binding</keyword>
<name>A0A1H8MAE6_9RHOB</name>
<dbReference type="SUPFAM" id="SSF48008">
    <property type="entry name" value="GntR ligand-binding domain-like"/>
    <property type="match status" value="1"/>
</dbReference>
<dbReference type="Gene3D" id="1.20.120.530">
    <property type="entry name" value="GntR ligand-binding domain-like"/>
    <property type="match status" value="1"/>
</dbReference>
<dbReference type="PANTHER" id="PTHR43537">
    <property type="entry name" value="TRANSCRIPTIONAL REGULATOR, GNTR FAMILY"/>
    <property type="match status" value="1"/>
</dbReference>
<keyword evidence="6" id="KW-1185">Reference proteome</keyword>
<dbReference type="InterPro" id="IPR000524">
    <property type="entry name" value="Tscrpt_reg_HTH_GntR"/>
</dbReference>
<accession>A0A1H8MAE6</accession>
<reference evidence="5 6" key="1">
    <citation type="submission" date="2016-10" db="EMBL/GenBank/DDBJ databases">
        <authorList>
            <person name="de Groot N.N."/>
        </authorList>
    </citation>
    <scope>NUCLEOTIDE SEQUENCE [LARGE SCALE GENOMIC DNA]</scope>
    <source>
        <strain evidence="5 6">DSM 8512</strain>
    </source>
</reference>
<dbReference type="PANTHER" id="PTHR43537:SF53">
    <property type="entry name" value="HTH-TYPE TRANSCRIPTIONAL REPRESSOR NANR"/>
    <property type="match status" value="1"/>
</dbReference>
<dbReference type="AlphaFoldDB" id="A0A1H8MAE6"/>
<protein>
    <submittedName>
        <fullName evidence="5">DNA-binding transcriptional regulator, GntR family</fullName>
    </submittedName>
</protein>